<dbReference type="HOGENOM" id="CLU_1094855_0_0_1"/>
<reference evidence="2 3" key="1">
    <citation type="journal article" date="2012" name="PLoS Pathog.">
        <title>Diverse lifestyles and strategies of plant pathogenesis encoded in the genomes of eighteen Dothideomycetes fungi.</title>
        <authorList>
            <person name="Ohm R.A."/>
            <person name="Feau N."/>
            <person name="Henrissat B."/>
            <person name="Schoch C.L."/>
            <person name="Horwitz B.A."/>
            <person name="Barry K.W."/>
            <person name="Condon B.J."/>
            <person name="Copeland A.C."/>
            <person name="Dhillon B."/>
            <person name="Glaser F."/>
            <person name="Hesse C.N."/>
            <person name="Kosti I."/>
            <person name="LaButti K."/>
            <person name="Lindquist E.A."/>
            <person name="Lucas S."/>
            <person name="Salamov A.A."/>
            <person name="Bradshaw R.E."/>
            <person name="Ciuffetti L."/>
            <person name="Hamelin R.C."/>
            <person name="Kema G.H.J."/>
            <person name="Lawrence C."/>
            <person name="Scott J.A."/>
            <person name="Spatafora J.W."/>
            <person name="Turgeon B.G."/>
            <person name="de Wit P.J.G.M."/>
            <person name="Zhong S."/>
            <person name="Goodwin S.B."/>
            <person name="Grigoriev I.V."/>
        </authorList>
    </citation>
    <scope>NUCLEOTIDE SEQUENCE [LARGE SCALE GENOMIC DNA]</scope>
    <source>
        <strain evidence="2 3">SO2202</strain>
    </source>
</reference>
<keyword evidence="1" id="KW-0812">Transmembrane</keyword>
<dbReference type="AlphaFoldDB" id="N1QLI6"/>
<sequence length="254" mass="27145">MISSEPVHPRQQRGPQIGIVPAAGYTLQTKSFLPNLSNAQVICTTTARTSKVTDVPDSISQPSSHLPTRGEMSQHIMASGLTTVLAKATTTIQPRNTHEETTCNALCKAQLFGLIALMSVYLVSSFVIPAISFIHTHARILGLTSAEMVRGRSCARAVPLIFLYLLSGPGLYIAFFLVFGLTPLAGLNDPRPENYALAMSMAIVLVLAAHVVYSGACWIVYAISRTVGARKVGNRGTGEGNSKDLELQDCGGNM</sequence>
<dbReference type="RefSeq" id="XP_016760237.1">
    <property type="nucleotide sequence ID" value="XM_016905828.1"/>
</dbReference>
<organism evidence="2 3">
    <name type="scientific">Sphaerulina musiva (strain SO2202)</name>
    <name type="common">Poplar stem canker fungus</name>
    <name type="synonym">Septoria musiva</name>
    <dbReference type="NCBI Taxonomy" id="692275"/>
    <lineage>
        <taxon>Eukaryota</taxon>
        <taxon>Fungi</taxon>
        <taxon>Dikarya</taxon>
        <taxon>Ascomycota</taxon>
        <taxon>Pezizomycotina</taxon>
        <taxon>Dothideomycetes</taxon>
        <taxon>Dothideomycetidae</taxon>
        <taxon>Mycosphaerellales</taxon>
        <taxon>Mycosphaerellaceae</taxon>
        <taxon>Sphaerulina</taxon>
    </lineage>
</organism>
<accession>N1QLI6</accession>
<dbReference type="Proteomes" id="UP000016931">
    <property type="component" value="Unassembled WGS sequence"/>
</dbReference>
<evidence type="ECO:0000313" key="3">
    <source>
        <dbReference type="Proteomes" id="UP000016931"/>
    </source>
</evidence>
<feature type="transmembrane region" description="Helical" evidence="1">
    <location>
        <begin position="111"/>
        <end position="136"/>
    </location>
</feature>
<name>N1QLI6_SPHMS</name>
<keyword evidence="1" id="KW-1133">Transmembrane helix</keyword>
<proteinExistence type="predicted"/>
<keyword evidence="3" id="KW-1185">Reference proteome</keyword>
<dbReference type="EMBL" id="KB456265">
    <property type="protein sequence ID" value="EMF12116.1"/>
    <property type="molecule type" value="Genomic_DNA"/>
</dbReference>
<feature type="transmembrane region" description="Helical" evidence="1">
    <location>
        <begin position="157"/>
        <end position="179"/>
    </location>
</feature>
<evidence type="ECO:0000256" key="1">
    <source>
        <dbReference type="SAM" id="Phobius"/>
    </source>
</evidence>
<keyword evidence="1" id="KW-0472">Membrane</keyword>
<protein>
    <submittedName>
        <fullName evidence="2">Uncharacterized protein</fullName>
    </submittedName>
</protein>
<gene>
    <name evidence="2" type="ORF">SEPMUDRAFT_149877</name>
</gene>
<evidence type="ECO:0000313" key="2">
    <source>
        <dbReference type="EMBL" id="EMF12116.1"/>
    </source>
</evidence>
<feature type="transmembrane region" description="Helical" evidence="1">
    <location>
        <begin position="199"/>
        <end position="221"/>
    </location>
</feature>
<dbReference type="GeneID" id="27902965"/>